<sequence>FWIFAPDNQSASRADRANEGLVFAAEDRSTRAGQGLAQVISKALMLAGETERARLDRITVDWFPVERHSLSAKGSAAQQAKASGMPFRFIMEEVWQATPEQIRRAEADRFDDMMTALSGGQASTAGATAG</sequence>
<proteinExistence type="predicted"/>
<dbReference type="AlphaFoldDB" id="A0A6B3C7J0"/>
<accession>A0A6B3C7J0</accession>
<evidence type="ECO:0008006" key="2">
    <source>
        <dbReference type="Google" id="ProtNLM"/>
    </source>
</evidence>
<dbReference type="EMBL" id="JAAGLU010000184">
    <property type="protein sequence ID" value="NEC92767.1"/>
    <property type="molecule type" value="Genomic_DNA"/>
</dbReference>
<comment type="caution">
    <text evidence="1">The sequence shown here is derived from an EMBL/GenBank/DDBJ whole genome shotgun (WGS) entry which is preliminary data.</text>
</comment>
<evidence type="ECO:0000313" key="1">
    <source>
        <dbReference type="EMBL" id="NEC92767.1"/>
    </source>
</evidence>
<reference evidence="1" key="1">
    <citation type="submission" date="2020-01" db="EMBL/GenBank/DDBJ databases">
        <title>Insect and environment-associated Actinomycetes.</title>
        <authorList>
            <person name="Currrie C."/>
            <person name="Chevrette M."/>
            <person name="Carlson C."/>
            <person name="Stubbendieck R."/>
            <person name="Wendt-Pienkowski E."/>
        </authorList>
    </citation>
    <scope>NUCLEOTIDE SEQUENCE</scope>
    <source>
        <strain evidence="1">SID12501</strain>
    </source>
</reference>
<dbReference type="RefSeq" id="WP_203733020.1">
    <property type="nucleotide sequence ID" value="NZ_JAAGLU010000184.1"/>
</dbReference>
<feature type="non-terminal residue" evidence="1">
    <location>
        <position position="1"/>
    </location>
</feature>
<organism evidence="1">
    <name type="scientific">Streptomyces sp. SID12501</name>
    <dbReference type="NCBI Taxonomy" id="2706042"/>
    <lineage>
        <taxon>Bacteria</taxon>
        <taxon>Bacillati</taxon>
        <taxon>Actinomycetota</taxon>
        <taxon>Actinomycetes</taxon>
        <taxon>Kitasatosporales</taxon>
        <taxon>Streptomycetaceae</taxon>
        <taxon>Streptomyces</taxon>
    </lineage>
</organism>
<name>A0A6B3C7J0_9ACTN</name>
<gene>
    <name evidence="1" type="ORF">G3I71_45130</name>
</gene>
<protein>
    <recommendedName>
        <fullName evidence="2">Phage portal protein</fullName>
    </recommendedName>
</protein>